<sequence length="190" mass="20988">MKAIVYLHGFISSPLSKKAVMLGDYLKGQAPDLRYAVPELHHRPSLAFGQIEAACADVAAADLTLVGSSLGGYYATVMAERLGCKAALLNPAVHPHTHFRKFLGPQRNLYTGESFELTPAHVDDLRDMDLAAISRPSRYWLICETGDEVLDYREAVAFYAGAFQTVEQGGDHSLMSFHEHVPDLVKWARE</sequence>
<dbReference type="RefSeq" id="WP_171095894.1">
    <property type="nucleotide sequence ID" value="NZ_CP053069.1"/>
</dbReference>
<dbReference type="EMBL" id="CP053069">
    <property type="protein sequence ID" value="QJR13106.1"/>
    <property type="molecule type" value="Genomic_DNA"/>
</dbReference>
<evidence type="ECO:0000313" key="2">
    <source>
        <dbReference type="Proteomes" id="UP000501534"/>
    </source>
</evidence>
<dbReference type="InterPro" id="IPR029058">
    <property type="entry name" value="AB_hydrolase_fold"/>
</dbReference>
<protein>
    <recommendedName>
        <fullName evidence="3">Esterase</fullName>
    </recommendedName>
</protein>
<evidence type="ECO:0008006" key="3">
    <source>
        <dbReference type="Google" id="ProtNLM"/>
    </source>
</evidence>
<organism evidence="1 2">
    <name type="scientific">Usitatibacter rugosus</name>
    <dbReference type="NCBI Taxonomy" id="2732067"/>
    <lineage>
        <taxon>Bacteria</taxon>
        <taxon>Pseudomonadati</taxon>
        <taxon>Pseudomonadota</taxon>
        <taxon>Betaproteobacteria</taxon>
        <taxon>Nitrosomonadales</taxon>
        <taxon>Usitatibacteraceae</taxon>
        <taxon>Usitatibacter</taxon>
    </lineage>
</organism>
<proteinExistence type="predicted"/>
<dbReference type="PANTHER" id="PTHR35602:SF3">
    <property type="entry name" value="ESTERASE YQIA"/>
    <property type="match status" value="1"/>
</dbReference>
<reference evidence="1 2" key="1">
    <citation type="submission" date="2020-04" db="EMBL/GenBank/DDBJ databases">
        <title>Usitatibacter rugosus gen. nov., sp. nov. and Usitatibacter palustris sp. nov., novel members of Usitatibacteraceae fam. nov. within the order Nitrosomonadales isolated from soil.</title>
        <authorList>
            <person name="Huber K.J."/>
            <person name="Neumann-Schaal M."/>
            <person name="Geppert A."/>
            <person name="Luckner M."/>
            <person name="Wanner G."/>
            <person name="Overmann J."/>
        </authorList>
    </citation>
    <scope>NUCLEOTIDE SEQUENCE [LARGE SCALE GENOMIC DNA]</scope>
    <source>
        <strain evidence="1 2">0125_3</strain>
    </source>
</reference>
<name>A0A6M4H0S2_9PROT</name>
<dbReference type="PANTHER" id="PTHR35602">
    <property type="entry name" value="ESTERASE YQIA-RELATED"/>
    <property type="match status" value="1"/>
</dbReference>
<keyword evidence="2" id="KW-1185">Reference proteome</keyword>
<accession>A0A6M4H0S2</accession>
<dbReference type="SUPFAM" id="SSF53474">
    <property type="entry name" value="alpha/beta-Hydrolases"/>
    <property type="match status" value="1"/>
</dbReference>
<gene>
    <name evidence="1" type="ORF">DSM104443_04200</name>
</gene>
<dbReference type="Gene3D" id="3.40.50.1820">
    <property type="entry name" value="alpha/beta hydrolase"/>
    <property type="match status" value="1"/>
</dbReference>
<dbReference type="InterPro" id="IPR008886">
    <property type="entry name" value="UPF0227/Esterase_YqiA"/>
</dbReference>
<dbReference type="KEGG" id="uru:DSM104443_04200"/>
<dbReference type="Pfam" id="PF05728">
    <property type="entry name" value="UPF0227"/>
    <property type="match status" value="1"/>
</dbReference>
<dbReference type="Proteomes" id="UP000501534">
    <property type="component" value="Chromosome"/>
</dbReference>
<dbReference type="AlphaFoldDB" id="A0A6M4H0S2"/>
<evidence type="ECO:0000313" key="1">
    <source>
        <dbReference type="EMBL" id="QJR13106.1"/>
    </source>
</evidence>